<feature type="region of interest" description="Leucine repeat II (LRII)" evidence="7">
    <location>
        <begin position="471"/>
        <end position="503"/>
    </location>
</feature>
<feature type="compositionally biased region" description="Basic and acidic residues" evidence="8">
    <location>
        <begin position="932"/>
        <end position="942"/>
    </location>
</feature>
<feature type="compositionally biased region" description="Basic residues" evidence="8">
    <location>
        <begin position="2883"/>
        <end position="2898"/>
    </location>
</feature>
<dbReference type="Pfam" id="PF03514">
    <property type="entry name" value="GRAS"/>
    <property type="match status" value="5"/>
</dbReference>
<feature type="region of interest" description="Disordered" evidence="8">
    <location>
        <begin position="1411"/>
        <end position="1431"/>
    </location>
</feature>
<feature type="compositionally biased region" description="Basic and acidic residues" evidence="8">
    <location>
        <begin position="2154"/>
        <end position="2166"/>
    </location>
</feature>
<feature type="region of interest" description="Leucine repeat I (LRI)" evidence="7">
    <location>
        <begin position="973"/>
        <end position="1033"/>
    </location>
</feature>
<accession>A0A498KAI2</accession>
<feature type="region of interest" description="Disordered" evidence="8">
    <location>
        <begin position="3481"/>
        <end position="3617"/>
    </location>
</feature>
<feature type="short sequence motif" description="VHIID" evidence="7">
    <location>
        <begin position="1647"/>
        <end position="1651"/>
    </location>
</feature>
<feature type="region of interest" description="Leucine repeat I (LRI)" evidence="7">
    <location>
        <begin position="2236"/>
        <end position="2296"/>
    </location>
</feature>
<feature type="compositionally biased region" description="Low complexity" evidence="8">
    <location>
        <begin position="1456"/>
        <end position="1468"/>
    </location>
</feature>
<reference evidence="11 12" key="1">
    <citation type="submission" date="2018-10" db="EMBL/GenBank/DDBJ databases">
        <title>A high-quality apple genome assembly.</title>
        <authorList>
            <person name="Hu J."/>
        </authorList>
    </citation>
    <scope>NUCLEOTIDE SEQUENCE [LARGE SCALE GENOMIC DNA]</scope>
    <source>
        <strain evidence="12">cv. HFTH1</strain>
        <tissue evidence="11">Young leaf</tissue>
    </source>
</reference>
<feature type="region of interest" description="Disordered" evidence="8">
    <location>
        <begin position="854"/>
        <end position="917"/>
    </location>
</feature>
<evidence type="ECO:0000256" key="4">
    <source>
        <dbReference type="ARBA" id="ARBA00023015"/>
    </source>
</evidence>
<feature type="region of interest" description="VHIID" evidence="7">
    <location>
        <begin position="390"/>
        <end position="455"/>
    </location>
</feature>
<feature type="compositionally biased region" description="Basic and acidic residues" evidence="8">
    <location>
        <begin position="3495"/>
        <end position="3508"/>
    </location>
</feature>
<dbReference type="InterPro" id="IPR055417">
    <property type="entry name" value="UFD1_N1"/>
</dbReference>
<feature type="domain" description="Ubiquitin fusion degradation protein UFD1 N-terminal subdomain 2" evidence="10">
    <location>
        <begin position="3402"/>
        <end position="3477"/>
    </location>
</feature>
<comment type="similarity">
    <text evidence="2">Belongs to the UFD1 family.</text>
</comment>
<dbReference type="FunFam" id="3.10.330.10:FF:000002">
    <property type="entry name" value="ubiquitin fusion degradation protein 1 homolog"/>
    <property type="match status" value="1"/>
</dbReference>
<comment type="caution">
    <text evidence="7">Lacks conserved residue(s) required for the propagation of feature annotation.</text>
</comment>
<feature type="region of interest" description="Disordered" evidence="8">
    <location>
        <begin position="211"/>
        <end position="272"/>
    </location>
</feature>
<comment type="caution">
    <text evidence="11">The sequence shown here is derived from an EMBL/GenBank/DDBJ whole genome shotgun (WGS) entry which is preliminary data.</text>
</comment>
<feature type="domain" description="Ubiquitin fusion degradation protein UFD1 N-terminal subdomain 1" evidence="9">
    <location>
        <begin position="3306"/>
        <end position="3400"/>
    </location>
</feature>
<evidence type="ECO:0000259" key="9">
    <source>
        <dbReference type="Pfam" id="PF03152"/>
    </source>
</evidence>
<feature type="region of interest" description="Disordered" evidence="8">
    <location>
        <begin position="932"/>
        <end position="966"/>
    </location>
</feature>
<dbReference type="InterPro" id="IPR055418">
    <property type="entry name" value="UFD1_N2"/>
</dbReference>
<feature type="short sequence motif" description="VHIID" evidence="7">
    <location>
        <begin position="2346"/>
        <end position="2350"/>
    </location>
</feature>
<name>A0A498KAI2_MALDO</name>
<organism evidence="11 12">
    <name type="scientific">Malus domestica</name>
    <name type="common">Apple</name>
    <name type="synonym">Pyrus malus</name>
    <dbReference type="NCBI Taxonomy" id="3750"/>
    <lineage>
        <taxon>Eukaryota</taxon>
        <taxon>Viridiplantae</taxon>
        <taxon>Streptophyta</taxon>
        <taxon>Embryophyta</taxon>
        <taxon>Tracheophyta</taxon>
        <taxon>Spermatophyta</taxon>
        <taxon>Magnoliopsida</taxon>
        <taxon>eudicotyledons</taxon>
        <taxon>Gunneridae</taxon>
        <taxon>Pentapetalae</taxon>
        <taxon>rosids</taxon>
        <taxon>fabids</taxon>
        <taxon>Rosales</taxon>
        <taxon>Rosaceae</taxon>
        <taxon>Amygdaloideae</taxon>
        <taxon>Maleae</taxon>
        <taxon>Malus</taxon>
    </lineage>
</organism>
<feature type="region of interest" description="Disordered" evidence="8">
    <location>
        <begin position="2868"/>
        <end position="2900"/>
    </location>
</feature>
<feature type="compositionally biased region" description="Polar residues" evidence="8">
    <location>
        <begin position="45"/>
        <end position="61"/>
    </location>
</feature>
<feature type="compositionally biased region" description="Polar residues" evidence="8">
    <location>
        <begin position="136"/>
        <end position="149"/>
    </location>
</feature>
<keyword evidence="12" id="KW-1185">Reference proteome</keyword>
<evidence type="ECO:0000256" key="5">
    <source>
        <dbReference type="ARBA" id="ARBA00023163"/>
    </source>
</evidence>
<feature type="compositionally biased region" description="Basic and acidic residues" evidence="8">
    <location>
        <begin position="3540"/>
        <end position="3552"/>
    </location>
</feature>
<feature type="compositionally biased region" description="Polar residues" evidence="8">
    <location>
        <begin position="907"/>
        <end position="917"/>
    </location>
</feature>
<dbReference type="Pfam" id="PF24842">
    <property type="entry name" value="UFD1_N2"/>
    <property type="match status" value="1"/>
</dbReference>
<keyword evidence="4" id="KW-0805">Transcription regulation</keyword>
<comment type="similarity">
    <text evidence="7">Belongs to the GRAS family.</text>
</comment>
<feature type="region of interest" description="Leucine repeat II (LRII)" evidence="7">
    <location>
        <begin position="1133"/>
        <end position="1165"/>
    </location>
</feature>
<feature type="region of interest" description="SAW" evidence="7">
    <location>
        <begin position="1833"/>
        <end position="1909"/>
    </location>
</feature>
<dbReference type="GO" id="GO:0005634">
    <property type="term" value="C:nucleus"/>
    <property type="evidence" value="ECO:0007669"/>
    <property type="project" value="UniProtKB-SubCell"/>
</dbReference>
<dbReference type="InterPro" id="IPR005202">
    <property type="entry name" value="TF_GRAS"/>
</dbReference>
<feature type="region of interest" description="Leucine repeat II (LRII)" evidence="7">
    <location>
        <begin position="3066"/>
        <end position="3098"/>
    </location>
</feature>
<feature type="compositionally biased region" description="Basic and acidic residues" evidence="8">
    <location>
        <begin position="892"/>
        <end position="904"/>
    </location>
</feature>
<feature type="region of interest" description="Disordered" evidence="8">
    <location>
        <begin position="2120"/>
        <end position="2176"/>
    </location>
</feature>
<dbReference type="PROSITE" id="PS50985">
    <property type="entry name" value="GRAS"/>
    <property type="match status" value="5"/>
</dbReference>
<dbReference type="Gene3D" id="2.40.40.50">
    <property type="entry name" value="Ubiquitin fusion degradation protein UFD1, N-terminal domain"/>
    <property type="match status" value="1"/>
</dbReference>
<feature type="region of interest" description="Disordered" evidence="8">
    <location>
        <begin position="110"/>
        <end position="154"/>
    </location>
</feature>
<feature type="region of interest" description="Disordered" evidence="8">
    <location>
        <begin position="1454"/>
        <end position="1487"/>
    </location>
</feature>
<feature type="compositionally biased region" description="Polar residues" evidence="8">
    <location>
        <begin position="2739"/>
        <end position="2748"/>
    </location>
</feature>
<evidence type="ECO:0000256" key="1">
    <source>
        <dbReference type="ARBA" id="ARBA00004123"/>
    </source>
</evidence>
<feature type="region of interest" description="Disordered" evidence="8">
    <location>
        <begin position="40"/>
        <end position="67"/>
    </location>
</feature>
<feature type="compositionally biased region" description="Polar residues" evidence="8">
    <location>
        <begin position="873"/>
        <end position="883"/>
    </location>
</feature>
<dbReference type="GO" id="GO:0010498">
    <property type="term" value="P:proteasomal protein catabolic process"/>
    <property type="evidence" value="ECO:0007669"/>
    <property type="project" value="UniProtKB-ARBA"/>
</dbReference>
<evidence type="ECO:0000256" key="3">
    <source>
        <dbReference type="ARBA" id="ARBA00022786"/>
    </source>
</evidence>
<feature type="short sequence motif" description="VHIID" evidence="7">
    <location>
        <begin position="1083"/>
        <end position="1087"/>
    </location>
</feature>
<dbReference type="FunFam" id="2.40.40.50:FF:000001">
    <property type="entry name" value="Ubiquitin fusion degradation protein 1 homolog"/>
    <property type="match status" value="1"/>
</dbReference>
<protein>
    <submittedName>
        <fullName evidence="11">Uncharacterized protein</fullName>
    </submittedName>
</protein>
<feature type="region of interest" description="Disordered" evidence="8">
    <location>
        <begin position="2806"/>
        <end position="2838"/>
    </location>
</feature>
<dbReference type="Pfam" id="PF03152">
    <property type="entry name" value="UFD1_N1"/>
    <property type="match status" value="1"/>
</dbReference>
<evidence type="ECO:0000256" key="8">
    <source>
        <dbReference type="SAM" id="MobiDB-lite"/>
    </source>
</evidence>
<feature type="compositionally biased region" description="Basic and acidic residues" evidence="8">
    <location>
        <begin position="247"/>
        <end position="259"/>
    </location>
</feature>
<evidence type="ECO:0000313" key="12">
    <source>
        <dbReference type="Proteomes" id="UP000290289"/>
    </source>
</evidence>
<evidence type="ECO:0000256" key="2">
    <source>
        <dbReference type="ARBA" id="ARBA00006043"/>
    </source>
</evidence>
<feature type="region of interest" description="Disordered" evidence="8">
    <location>
        <begin position="2212"/>
        <end position="2232"/>
    </location>
</feature>
<feature type="region of interest" description="SAW" evidence="7">
    <location>
        <begin position="2534"/>
        <end position="2610"/>
    </location>
</feature>
<evidence type="ECO:0000256" key="6">
    <source>
        <dbReference type="ARBA" id="ARBA00023242"/>
    </source>
</evidence>
<keyword evidence="5" id="KW-0804">Transcription</keyword>
<feature type="region of interest" description="Leucine repeat II (LRII)" evidence="7">
    <location>
        <begin position="1695"/>
        <end position="1727"/>
    </location>
</feature>
<dbReference type="Proteomes" id="UP000290289">
    <property type="component" value="Chromosome 3"/>
</dbReference>
<feature type="region of interest" description="SAW" evidence="7">
    <location>
        <begin position="3203"/>
        <end position="3278"/>
    </location>
</feature>
<dbReference type="Gene3D" id="3.10.330.10">
    <property type="match status" value="1"/>
</dbReference>
<feature type="region of interest" description="Leucine repeat I (LRI)" evidence="7">
    <location>
        <begin position="311"/>
        <end position="371"/>
    </location>
</feature>
<proteinExistence type="inferred from homology"/>
<feature type="short sequence motif" description="VHIID" evidence="7">
    <location>
        <begin position="421"/>
        <end position="425"/>
    </location>
</feature>
<feature type="region of interest" description="SAW" evidence="7">
    <location>
        <begin position="1271"/>
        <end position="1350"/>
    </location>
</feature>
<feature type="region of interest" description="VHIID" evidence="7">
    <location>
        <begin position="1052"/>
        <end position="1117"/>
    </location>
</feature>
<gene>
    <name evidence="11" type="ORF">DVH24_038621</name>
</gene>
<keyword evidence="3" id="KW-0833">Ubl conjugation pathway</keyword>
<dbReference type="EMBL" id="RDQH01000329">
    <property type="protein sequence ID" value="RXI04347.1"/>
    <property type="molecule type" value="Genomic_DNA"/>
</dbReference>
<dbReference type="InterPro" id="IPR042299">
    <property type="entry name" value="Ufd1-like_Nn"/>
</dbReference>
<evidence type="ECO:0000313" key="11">
    <source>
        <dbReference type="EMBL" id="RXI04347.1"/>
    </source>
</evidence>
<dbReference type="PANTHER" id="PTHR31636">
    <property type="entry name" value="OSJNBA0084A10.13 PROTEIN-RELATED"/>
    <property type="match status" value="1"/>
</dbReference>
<feature type="compositionally biased region" description="Low complexity" evidence="8">
    <location>
        <begin position="2061"/>
        <end position="2070"/>
    </location>
</feature>
<feature type="region of interest" description="VHIID" evidence="7">
    <location>
        <begin position="2985"/>
        <end position="3050"/>
    </location>
</feature>
<feature type="region of interest" description="VHIID" evidence="7">
    <location>
        <begin position="2315"/>
        <end position="2380"/>
    </location>
</feature>
<feature type="region of interest" description="Disordered" evidence="8">
    <location>
        <begin position="2035"/>
        <end position="2074"/>
    </location>
</feature>
<evidence type="ECO:0000256" key="7">
    <source>
        <dbReference type="PROSITE-ProRule" id="PRU01191"/>
    </source>
</evidence>
<feature type="region of interest" description="SAW" evidence="7">
    <location>
        <begin position="611"/>
        <end position="697"/>
    </location>
</feature>
<feature type="region of interest" description="Disordered" evidence="8">
    <location>
        <begin position="2735"/>
        <end position="2754"/>
    </location>
</feature>
<keyword evidence="6" id="KW-0539">Nucleus</keyword>
<feature type="compositionally biased region" description="Basic and acidic residues" evidence="8">
    <location>
        <begin position="3585"/>
        <end position="3604"/>
    </location>
</feature>
<evidence type="ECO:0000259" key="10">
    <source>
        <dbReference type="Pfam" id="PF24842"/>
    </source>
</evidence>
<comment type="subcellular location">
    <subcellularLocation>
        <location evidence="1">Nucleus</location>
    </subcellularLocation>
</comment>
<feature type="short sequence motif" description="VHIID" evidence="7">
    <location>
        <begin position="3016"/>
        <end position="3020"/>
    </location>
</feature>
<sequence>MDTLLERCDVSMERFNFGVYAHQNLVNGFKMDHESTYSIFPPTNVDHNSSDSSPPLNTGSDGDSIDPGDCSHPVLKYISDILLEEDLEGKPCMLQDCLALQAAEKSFFDVLNPKGPPSPNQPPLSHSLENPDDDSTPSFHSGNGASIATKTDWGFDPSETSHFQSYLVESQSDNLLGSDPPSEMQSFGHFGGVGEACKFLPNEGFGTIDLENSHTDPCPLGIRTLMRRPENDGDNSTNILKGKKNHQREDGDYPEEGRSSKQPVAFADDSEPQEMFDEVLLSHGRRHFGNKQSKGSKTTRSKKQSSNTEIVDLSTLLTQCAQAVASYDQQTARERLQKIRHYSSPRGDAKQRLAHYFADGLEARLDGATTPSYSFLVSTQSSAAEILKAFQVSVSSSPFKHTSSFVANGTIMKLSENATRLHIIDFGIAYGFQWPCFIQHLSERPGGPPKLRITAIELPQPGFRPTERVEETARRLKKYAERFNVPFECNVIAQKWETIKFEDLKIDRNEPTAVNCMFRLKNIPDETEMLSSASPRDIVLKLIRKINPDVFIHGIVNGTYTAPFFASRFREALFHYSALFDIFEATVPREDEMRLLFEKAVYGRDIVNVIACEGLERVERPETYKQWQFRNVRAGFKQLPLDQELLKQARRLSKWELDAAGMERKNSLGHFNLGFEFGDGLNLVYSDENLADGFVENHESTNPNFFPSNLDHPSDLSTSLSPGSDAVTIDTNDCNQPVLKYISEILLEEDLEGKPCMLQESLALQVAEKYFYDALNPEDPPLLNQPSFSVCQSFENSDVGCHSSDGSIASFPSSNGSISANSGWVWDFSQPSHGIKFLPNESCETIDLERDQLAPPCSDQWPPGPYTLIGNLASENDGYNSINGPKGKKNHRREDGYDAEEGRRNKQSAAASDNSDLQEIYDKVLQSVNHEPDSCLHDESSKTKGNRTLQHKEQSKGSKSSRAKKQNSNRKVVDLCKLLTECAEAVAIYDQQAANELLKQIRQHSSPYGDSTQRLAHYFADGLEARLAGARTPSYCPLTTMHCQATEILKAYQVYVTACPFKKMVHFFANRTIMKTAEKATRLHIIDFGSSYGLQWPCLIQSLSEKTGGPPNLRITLIELPQPGFRPAERIEETARRLTKYCERYNVPFEYNVLAKKWETIRLEDFRIDRNEVTVVNCMHRLKHMPDETVMANNPRDAVLNLIKSLNPDLFVHGVVNGTYNAPAFATRFKQALFHFYTFFDMYEATVPHEDEQRMFFERAIFGRDIMNVVACEGLERVERPETYKQWQTRYARIGFNQLPLDRELLKKVKTMSKVMGYHLNHDSSSSQNHVNGFQVNHEHTNPIFLPPISDHPSDSVFSSPGSDADTIDISDCNHPVLKYISDILLEEDLEGKPCMLQDCLTPQAAEKSFYDVLNPKGPPSSSQSPLPMYQSFENSHDDFTQCCHSSNGRVAARTHSVSSSEASHVQSCPKKGEKKQSAASNDGPEPQELFDEVLLCRDAGHEFKSCFHDQYVKTDASGKLQCNKQPKVSKAARSKTKHKNREVVDLCTMLTQCAQAVANHDQRTASELIKKIGQHSSPNGDATERLAYYFAGSSTPSYSPLLSTQTPATEILKAHQVYVTSCPFKKMLYFFANRTIIKPPENTTRLHIIDFGISYGFQWPCLIQRLRPGGPPNLRITAIELPQPGFRRTERVEETMHRLEKYAERFDVPFEYTVIAQKWETIRFEDLKVDKYEMIVVNCMRRLRHIPDETVVVSSPKDTVLNLIEKINPDLFIHGVVNGTYNSPFFVTRFREAFFHYSALFDTFEATIPREDEHRLMFEKAIYGRDIMNVIACEGLERVERPETYKYWQVRYHRAGFKQVPLDQELLKKVKAMLKLMRYHNDFRIDEDGHWMLQGWKGRIFQKSNISVGFSGKTRKLLPVSAKLVVFMYNLYERFSISMKNFQFGSTQNLVNGFQVNHEPTNPLFLPTTTDHPTDSGLSSSGSDGDCFDISDSRPVLKYISDILLEEDLEDKPCMLQNCLALLAAEKSFYDVLNAKDPPSPDQPPLQVYHSFEHSDDDSSQSCHSSNDSRSARTDSVFDCSETLLASDSISGNFGGVGEARTLIPNGRYGIIDVERYQSVPPGGNTLRRNFAPEPENDGYISANRLKGKKNRQREDGDYADEGRSSKQSAALGDDAEPQEMFDKVLLCHVNHTHESCIRDKPLGSEVCEKLQPTKQSKGSKTTRSKKQNNNREVVDLTTLLTQCAQAVASYDQRTASELLKQIRKHSSPYGDATERLSHYFADGLEARLAGARTPLYSPLLSIQTPVAEILKAYQMYVKYCPFKHMLHFFSNRTIIKLAEKATRLHVVDFGISYGFQWPCFIQRLSERNGGPPHIRLTAIELPQPGFLPTERVEETGRRLKKYAARFNVQFEYKVIAQKWETIQLEDLKIDRNELTVVNCMHRLKHIPDETVVVSSPRDIVLKLIRKINPVLFIHGVINGTYNSPFFVTRFKEALYHFSAMFDMFEATIPREDEQRLMFEKAVYGKDIMNVVACEGLERVERPETYKQWQVRYHRAGFKQVPLDQELLKRVKIMLKAMDYHDDFRIDEDGEWMLQGWKGRIIFGLAPTNKSVIEQVDVPADSNANPVHEFEANHDFTDHNFFPVNSDPSDNLSSLPGVSTEMNFPESSEASNAILKYIREMLMEEEEYLVNKPCMLQEGLALQAAEKSLHDVLVREQNPSSSDPLLSSIHRNVEAPNEGSNHSSTGSIAAGNRVGSDWGSVQDVFESSRAQIPNPLVLSAEGEITHLAHNSSSVVELRELQGKDVSFNSDKDGSDSSNGSWSKKSRQREDEDSLDDWRRNKDPAVYADEFELPQLFDKVLLCQGEKQESNSCSPKESEKLQLNRKSKGSKGKKTRKKKLDDNAGMVDLWTLMTQCAQAVASYDKRNANEQLKQIRLHSSPYGDGTQRLAHYVANGLELRLGADVPSYASLPSSEMSAADILKAYQTYITACPFHKMSNIYANQTILKQAEKATRLHIIDFGVLYGYQWPSLIQDLSKRHGGPPMLRITGVEFPQPGFRPSERVEQTGRRLANYCKRFNVPFKYNVIATNWETIRSEDIKIDRDEFTVVNCLYRLKNLRDDTVTDCPRDTVLKLIRRISPDLFIHGVVNGSYNAPFFDIRFREALFHFSSLFNMFEATVPREDPQRLLYEQEVFGRDVINVIACEGPRRVERPETYKQWQIRNKRAGFRQVPSDQEILKEIRSMVKRDYHKDFSVDEDGMWVLQGWKGRIFHAISYWKPDISNILASGSLLDPVNMAYEDFRTSAFEQSYRCYPVSFIEKPHLEKGDKIIMPPSALDRLASLQIDYPMLFELNNPTVGRVTHCGVLEFVADEGLIYLPYWMMQNMLLQEGDICQVKNKSLVKGTYVKLQPHTTDFLDISNPKAILETTLRSYSCLTTGDTIMVPYNNKQYYINIVETKPSPAISIIETDCEVDFAPPLDYVEPVKPAPPTLSKKRPQEAEEVQPEKIPKFNPFTGSARRLDGKPMTESVAPVSAPILKQHQQESENGTKDSKSSTCAARKSGKLVFGSNGDQPTKETPKVAPKNGKPEPSKKAEDTPQKAEEPKFQAFTGKKYSLKG</sequence>
<feature type="region of interest" description="Disordered" evidence="8">
    <location>
        <begin position="284"/>
        <end position="307"/>
    </location>
</feature>
<feature type="region of interest" description="Leucine repeat II (LRII)" evidence="7">
    <location>
        <begin position="2396"/>
        <end position="2428"/>
    </location>
</feature>